<evidence type="ECO:0000313" key="2">
    <source>
        <dbReference type="Proteomes" id="UP001215598"/>
    </source>
</evidence>
<evidence type="ECO:0000313" key="1">
    <source>
        <dbReference type="EMBL" id="KAJ7764285.1"/>
    </source>
</evidence>
<accession>A0AAD7JH26</accession>
<comment type="caution">
    <text evidence="1">The sequence shown here is derived from an EMBL/GenBank/DDBJ whole genome shotgun (WGS) entry which is preliminary data.</text>
</comment>
<keyword evidence="2" id="KW-1185">Reference proteome</keyword>
<dbReference type="Proteomes" id="UP001215598">
    <property type="component" value="Unassembled WGS sequence"/>
</dbReference>
<name>A0AAD7JH26_9AGAR</name>
<evidence type="ECO:0008006" key="3">
    <source>
        <dbReference type="Google" id="ProtNLM"/>
    </source>
</evidence>
<protein>
    <recommendedName>
        <fullName evidence="3">F-box domain-containing protein</fullName>
    </recommendedName>
</protein>
<organism evidence="1 2">
    <name type="scientific">Mycena metata</name>
    <dbReference type="NCBI Taxonomy" id="1033252"/>
    <lineage>
        <taxon>Eukaryota</taxon>
        <taxon>Fungi</taxon>
        <taxon>Dikarya</taxon>
        <taxon>Basidiomycota</taxon>
        <taxon>Agaricomycotina</taxon>
        <taxon>Agaricomycetes</taxon>
        <taxon>Agaricomycetidae</taxon>
        <taxon>Agaricales</taxon>
        <taxon>Marasmiineae</taxon>
        <taxon>Mycenaceae</taxon>
        <taxon>Mycena</taxon>
    </lineage>
</organism>
<dbReference type="AlphaFoldDB" id="A0AAD7JH26"/>
<proteinExistence type="predicted"/>
<sequence length="501" mass="55586">MPRAPFPRSQLCAEPGSRCLFAMCTHALSQLDRIVDPVNLMVLKNTPQTYVCAPYRYVPQVPQEIIDHIVDNIEDMASFKACSLVCWAFVPASRTHIFREVSVDMLRDAPHKLHSMLLRSPQIIRYIKDLTIYRTSGPDWGQPGSPLSAVISMLTHVTRFSIFGCWGDWNDIPVPLASALQRVISSGRLERLHFLTCSNVPVVVVQSALRAPILSLFQINLDPRDDPTVLQVAQDPTATSCEYLNLSASSDIANILKHLRTPGSTYLSRVRRIVLNPLMTASRSPQIMAGLLSAVETTLERLDVQVHQAQFKHIETSRLTRLRTIQLHVIMAELNTLLPDFLPRAITRLRSTNPLIEHIVLVMHLPAPSYVLLPDGALSAEPPIPTPAAVAGIDGKMARGLALMDIEFGSSHGDDGGLGAMEGFRALRSVHWKIVVEASPPMLVLDYVSLLAEHLPRAHARGVLSVEQTTRELEAGVMPHLPGMNVWPHRPRKLKPVLPLR</sequence>
<reference evidence="1" key="1">
    <citation type="submission" date="2023-03" db="EMBL/GenBank/DDBJ databases">
        <title>Massive genome expansion in bonnet fungi (Mycena s.s.) driven by repeated elements and novel gene families across ecological guilds.</title>
        <authorList>
            <consortium name="Lawrence Berkeley National Laboratory"/>
            <person name="Harder C.B."/>
            <person name="Miyauchi S."/>
            <person name="Viragh M."/>
            <person name="Kuo A."/>
            <person name="Thoen E."/>
            <person name="Andreopoulos B."/>
            <person name="Lu D."/>
            <person name="Skrede I."/>
            <person name="Drula E."/>
            <person name="Henrissat B."/>
            <person name="Morin E."/>
            <person name="Kohler A."/>
            <person name="Barry K."/>
            <person name="LaButti K."/>
            <person name="Morin E."/>
            <person name="Salamov A."/>
            <person name="Lipzen A."/>
            <person name="Mereny Z."/>
            <person name="Hegedus B."/>
            <person name="Baldrian P."/>
            <person name="Stursova M."/>
            <person name="Weitz H."/>
            <person name="Taylor A."/>
            <person name="Grigoriev I.V."/>
            <person name="Nagy L.G."/>
            <person name="Martin F."/>
            <person name="Kauserud H."/>
        </authorList>
    </citation>
    <scope>NUCLEOTIDE SEQUENCE</scope>
    <source>
        <strain evidence="1">CBHHK182m</strain>
    </source>
</reference>
<gene>
    <name evidence="1" type="ORF">B0H16DRAFT_1526612</name>
</gene>
<dbReference type="EMBL" id="JARKIB010000028">
    <property type="protein sequence ID" value="KAJ7764285.1"/>
    <property type="molecule type" value="Genomic_DNA"/>
</dbReference>